<gene>
    <name evidence="1" type="ORF">ENT99_00770</name>
    <name evidence="2" type="ORF">ENU64_01575</name>
</gene>
<accession>A0A7J3MX31</accession>
<dbReference type="EMBL" id="DTAU01000015">
    <property type="protein sequence ID" value="HFQ78221.1"/>
    <property type="molecule type" value="Genomic_DNA"/>
</dbReference>
<comment type="caution">
    <text evidence="2">The sequence shown here is derived from an EMBL/GenBank/DDBJ whole genome shotgun (WGS) entry which is preliminary data.</text>
</comment>
<evidence type="ECO:0000313" key="1">
    <source>
        <dbReference type="EMBL" id="HFQ78221.1"/>
    </source>
</evidence>
<dbReference type="AlphaFoldDB" id="A0A7J3MX31"/>
<evidence type="ECO:0000313" key="2">
    <source>
        <dbReference type="EMBL" id="HGT98105.1"/>
    </source>
</evidence>
<organism evidence="2">
    <name type="scientific">Ignisphaera aggregans</name>
    <dbReference type="NCBI Taxonomy" id="334771"/>
    <lineage>
        <taxon>Archaea</taxon>
        <taxon>Thermoproteota</taxon>
        <taxon>Thermoprotei</taxon>
        <taxon>Desulfurococcales</taxon>
        <taxon>Desulfurococcaceae</taxon>
        <taxon>Ignisphaera</taxon>
    </lineage>
</organism>
<proteinExistence type="predicted"/>
<sequence>MSYSRKDVEKLIIEILTRYSDNGILFEELRNELESVGIYIDGVFLRKTIADMIRNGIICKEVSSSKKRFYLILCRKRINNL</sequence>
<dbReference type="EMBL" id="DTDH01000048">
    <property type="protein sequence ID" value="HGT98105.1"/>
    <property type="molecule type" value="Genomic_DNA"/>
</dbReference>
<name>A0A7J3MX31_9CREN</name>
<protein>
    <submittedName>
        <fullName evidence="2">Uncharacterized protein</fullName>
    </submittedName>
</protein>
<reference evidence="2" key="1">
    <citation type="journal article" date="2020" name="mSystems">
        <title>Genome- and Community-Level Interaction Insights into Carbon Utilization and Element Cycling Functions of Hydrothermarchaeota in Hydrothermal Sediment.</title>
        <authorList>
            <person name="Zhou Z."/>
            <person name="Liu Y."/>
            <person name="Xu W."/>
            <person name="Pan J."/>
            <person name="Luo Z.H."/>
            <person name="Li M."/>
        </authorList>
    </citation>
    <scope>NUCLEOTIDE SEQUENCE [LARGE SCALE GENOMIC DNA]</scope>
    <source>
        <strain evidence="1">SpSt-629</strain>
        <strain evidence="2">SpSt-688</strain>
    </source>
</reference>